<evidence type="ECO:0000313" key="5">
    <source>
        <dbReference type="EMBL" id="SJZ33852.1"/>
    </source>
</evidence>
<dbReference type="Gene3D" id="3.40.50.12780">
    <property type="entry name" value="N-terminal domain of ligase-like"/>
    <property type="match status" value="1"/>
</dbReference>
<accession>A0A1T4JUF1</accession>
<evidence type="ECO:0000256" key="1">
    <source>
        <dbReference type="ARBA" id="ARBA00006432"/>
    </source>
</evidence>
<dbReference type="InterPro" id="IPR045851">
    <property type="entry name" value="AMP-bd_C_sf"/>
</dbReference>
<keyword evidence="6" id="KW-1185">Reference proteome</keyword>
<proteinExistence type="inferred from homology"/>
<dbReference type="STRING" id="290054.SAMN02745114_00114"/>
<dbReference type="RefSeq" id="WP_078767629.1">
    <property type="nucleotide sequence ID" value="NZ_FUWW01000001.1"/>
</dbReference>
<dbReference type="SUPFAM" id="SSF56801">
    <property type="entry name" value="Acetyl-CoA synthetase-like"/>
    <property type="match status" value="1"/>
</dbReference>
<evidence type="ECO:0000259" key="4">
    <source>
        <dbReference type="Pfam" id="PF13193"/>
    </source>
</evidence>
<evidence type="ECO:0000313" key="6">
    <source>
        <dbReference type="Proteomes" id="UP000190657"/>
    </source>
</evidence>
<gene>
    <name evidence="5" type="ORF">SAMN02745114_00114</name>
</gene>
<dbReference type="PROSITE" id="PS00455">
    <property type="entry name" value="AMP_BINDING"/>
    <property type="match status" value="1"/>
</dbReference>
<dbReference type="Pfam" id="PF13193">
    <property type="entry name" value="AMP-binding_C"/>
    <property type="match status" value="1"/>
</dbReference>
<organism evidence="5 6">
    <name type="scientific">Eubacterium coprostanoligenes</name>
    <dbReference type="NCBI Taxonomy" id="290054"/>
    <lineage>
        <taxon>Bacteria</taxon>
        <taxon>Bacillati</taxon>
        <taxon>Bacillota</taxon>
        <taxon>Clostridia</taxon>
        <taxon>Eubacteriales</taxon>
        <taxon>Eubacteriaceae</taxon>
        <taxon>Eubacterium</taxon>
    </lineage>
</organism>
<dbReference type="InterPro" id="IPR025110">
    <property type="entry name" value="AMP-bd_C"/>
</dbReference>
<dbReference type="EMBL" id="FUWW01000001">
    <property type="protein sequence ID" value="SJZ33852.1"/>
    <property type="molecule type" value="Genomic_DNA"/>
</dbReference>
<dbReference type="InterPro" id="IPR020845">
    <property type="entry name" value="AMP-binding_CS"/>
</dbReference>
<evidence type="ECO:0000259" key="3">
    <source>
        <dbReference type="Pfam" id="PF00501"/>
    </source>
</evidence>
<sequence length="582" mass="64803">MNTPKAPWLKYFGDMPAHLDYPTGSMYEAVKESAKTKKKMNSVAYEFQGKKTNYKQFFNKIETLGKAYKSIGINEGDMVTVCMPNTPQGVDTFYALNRIGAVPAMIHPLSAVGEIAFYINKTQSKAVLVLDLFYEKMLEALKQVNYPVKVVVAHIKDELPFPLNMLYPLTVKDKPAPLPKDNKDVIDWPDFISGGKKVTLTNELPKAEDTAVILFSGGTTGTSKGIQLTNMNMNALAAQVAANAGFTMEGLRMFSVMPLFHGFGLGVGIHTALMASGTCIIIPQFTIKTYARDVKKYKPNVIVGVPTLYEALLRSDGFNYDLSFLRGMFCGGDSLSVELKKKVDKFLKEHNATIQVREGYGTTECVTASCLTPYDMYREGSIGIPLSDTYYTIVNPNNDTEVPYGEEGEICICGPTVMKGYLNNAEETASTLRRHADGNLWLHTGDLGYMDEDGFVYYKQRIKRLIIVSGINVYPSQVENAIDAHPDVLLSCAVGIPDPYKMHVVKAFVVLRQGVEPSDKIKEEIIENCKKNVSRYGVPREIEFRTELPKTLVGKVAYRVLEEEEAAKYEEKKKAEAEENKQ</sequence>
<protein>
    <submittedName>
        <fullName evidence="5">Long-chain acyl-CoA synthetase</fullName>
    </submittedName>
</protein>
<dbReference type="GO" id="GO:0016405">
    <property type="term" value="F:CoA-ligase activity"/>
    <property type="evidence" value="ECO:0007669"/>
    <property type="project" value="TreeGrafter"/>
</dbReference>
<dbReference type="Gene3D" id="3.30.300.30">
    <property type="match status" value="1"/>
</dbReference>
<dbReference type="OrthoDB" id="9803968at2"/>
<keyword evidence="2" id="KW-0436">Ligase</keyword>
<dbReference type="AlphaFoldDB" id="A0A1T4JUF1"/>
<reference evidence="5 6" key="1">
    <citation type="submission" date="2017-02" db="EMBL/GenBank/DDBJ databases">
        <authorList>
            <person name="Peterson S.W."/>
        </authorList>
    </citation>
    <scope>NUCLEOTIDE SEQUENCE [LARGE SCALE GENOMIC DNA]</scope>
    <source>
        <strain evidence="5 6">ATCC 51222</strain>
    </source>
</reference>
<evidence type="ECO:0000256" key="2">
    <source>
        <dbReference type="ARBA" id="ARBA00022598"/>
    </source>
</evidence>
<comment type="similarity">
    <text evidence="1">Belongs to the ATP-dependent AMP-binding enzyme family.</text>
</comment>
<feature type="domain" description="AMP-binding enzyme C-terminal" evidence="4">
    <location>
        <begin position="477"/>
        <end position="555"/>
    </location>
</feature>
<dbReference type="Proteomes" id="UP000190657">
    <property type="component" value="Unassembled WGS sequence"/>
</dbReference>
<dbReference type="InterPro" id="IPR000873">
    <property type="entry name" value="AMP-dep_synth/lig_dom"/>
</dbReference>
<name>A0A1T4JUF1_9FIRM</name>
<feature type="domain" description="AMP-dependent synthetase/ligase" evidence="3">
    <location>
        <begin position="36"/>
        <end position="422"/>
    </location>
</feature>
<dbReference type="PANTHER" id="PTHR24096:SF149">
    <property type="entry name" value="AMP-BINDING DOMAIN-CONTAINING PROTEIN-RELATED"/>
    <property type="match status" value="1"/>
</dbReference>
<dbReference type="PANTHER" id="PTHR24096">
    <property type="entry name" value="LONG-CHAIN-FATTY-ACID--COA LIGASE"/>
    <property type="match status" value="1"/>
</dbReference>
<dbReference type="Pfam" id="PF00501">
    <property type="entry name" value="AMP-binding"/>
    <property type="match status" value="1"/>
</dbReference>
<dbReference type="InterPro" id="IPR042099">
    <property type="entry name" value="ANL_N_sf"/>
</dbReference>